<name>A0ABZ1Z341_9NOCA</name>
<dbReference type="RefSeq" id="WP_329412764.1">
    <property type="nucleotide sequence ID" value="NZ_CP109441.1"/>
</dbReference>
<organism evidence="1 2">
    <name type="scientific">Nocardia vinacea</name>
    <dbReference type="NCBI Taxonomy" id="96468"/>
    <lineage>
        <taxon>Bacteria</taxon>
        <taxon>Bacillati</taxon>
        <taxon>Actinomycetota</taxon>
        <taxon>Actinomycetes</taxon>
        <taxon>Mycobacteriales</taxon>
        <taxon>Nocardiaceae</taxon>
        <taxon>Nocardia</taxon>
    </lineage>
</organism>
<proteinExistence type="predicted"/>
<evidence type="ECO:0000313" key="2">
    <source>
        <dbReference type="Proteomes" id="UP001432062"/>
    </source>
</evidence>
<sequence>MTLRRPRLLGLVYFVNACGAVAEAPMVISGPAAPHARGGV</sequence>
<protein>
    <submittedName>
        <fullName evidence="1">Uncharacterized protein</fullName>
    </submittedName>
</protein>
<gene>
    <name evidence="1" type="ORF">OG563_09540</name>
</gene>
<accession>A0ABZ1Z341</accession>
<reference evidence="1" key="1">
    <citation type="submission" date="2022-10" db="EMBL/GenBank/DDBJ databases">
        <title>The complete genomes of actinobacterial strains from the NBC collection.</title>
        <authorList>
            <person name="Joergensen T.S."/>
            <person name="Alvarez Arevalo M."/>
            <person name="Sterndorff E.B."/>
            <person name="Faurdal D."/>
            <person name="Vuksanovic O."/>
            <person name="Mourched A.-S."/>
            <person name="Charusanti P."/>
            <person name="Shaw S."/>
            <person name="Blin K."/>
            <person name="Weber T."/>
        </authorList>
    </citation>
    <scope>NUCLEOTIDE SEQUENCE</scope>
    <source>
        <strain evidence="1">NBC_01482</strain>
    </source>
</reference>
<dbReference type="Proteomes" id="UP001432062">
    <property type="component" value="Chromosome"/>
</dbReference>
<keyword evidence="2" id="KW-1185">Reference proteome</keyword>
<dbReference type="EMBL" id="CP109441">
    <property type="protein sequence ID" value="WUV48409.1"/>
    <property type="molecule type" value="Genomic_DNA"/>
</dbReference>
<evidence type="ECO:0000313" key="1">
    <source>
        <dbReference type="EMBL" id="WUV48409.1"/>
    </source>
</evidence>